<dbReference type="EMBL" id="JAAXKZ010000022">
    <property type="protein sequence ID" value="NMH91659.1"/>
    <property type="molecule type" value="Genomic_DNA"/>
</dbReference>
<proteinExistence type="predicted"/>
<name>A0A848DGI8_9PSEU</name>
<dbReference type="RefSeq" id="WP_169411983.1">
    <property type="nucleotide sequence ID" value="NZ_JAAXKZ010000022.1"/>
</dbReference>
<comment type="caution">
    <text evidence="2">The sequence shown here is derived from an EMBL/GenBank/DDBJ whole genome shotgun (WGS) entry which is preliminary data.</text>
</comment>
<organism evidence="2 3">
    <name type="scientific">Pseudonocardia bannensis</name>
    <dbReference type="NCBI Taxonomy" id="630973"/>
    <lineage>
        <taxon>Bacteria</taxon>
        <taxon>Bacillati</taxon>
        <taxon>Actinomycetota</taxon>
        <taxon>Actinomycetes</taxon>
        <taxon>Pseudonocardiales</taxon>
        <taxon>Pseudonocardiaceae</taxon>
        <taxon>Pseudonocardia</taxon>
    </lineage>
</organism>
<dbReference type="InterPro" id="IPR014347">
    <property type="entry name" value="Tautomerase/MIF_sf"/>
</dbReference>
<dbReference type="Proteomes" id="UP000586918">
    <property type="component" value="Unassembled WGS sequence"/>
</dbReference>
<evidence type="ECO:0000313" key="2">
    <source>
        <dbReference type="EMBL" id="NMH91659.1"/>
    </source>
</evidence>
<protein>
    <recommendedName>
        <fullName evidence="1">Tautomerase cis-CaaD-like domain-containing protein</fullName>
    </recommendedName>
</protein>
<evidence type="ECO:0000259" key="1">
    <source>
        <dbReference type="Pfam" id="PF14832"/>
    </source>
</evidence>
<dbReference type="Pfam" id="PF14832">
    <property type="entry name" value="Tautomerase_3"/>
    <property type="match status" value="1"/>
</dbReference>
<dbReference type="Gene3D" id="3.30.429.10">
    <property type="entry name" value="Macrophage Migration Inhibitory Factor"/>
    <property type="match status" value="1"/>
</dbReference>
<dbReference type="AlphaFoldDB" id="A0A848DGI8"/>
<dbReference type="InterPro" id="IPR028116">
    <property type="entry name" value="Cis-CaaD-like"/>
</dbReference>
<feature type="domain" description="Tautomerase cis-CaaD-like" evidence="1">
    <location>
        <begin position="1"/>
        <end position="123"/>
    </location>
</feature>
<evidence type="ECO:0000313" key="3">
    <source>
        <dbReference type="Proteomes" id="UP000586918"/>
    </source>
</evidence>
<accession>A0A848DGI8</accession>
<gene>
    <name evidence="2" type="ORF">HF519_08695</name>
</gene>
<keyword evidence="3" id="KW-1185">Reference proteome</keyword>
<dbReference type="SUPFAM" id="SSF55331">
    <property type="entry name" value="Tautomerase/MIF"/>
    <property type="match status" value="1"/>
</dbReference>
<sequence>MPYYQFTVPADSPSARRKAEIAAAFTKVHTEVTGAPARYVNCSFVEVPAGSIFVAGRPVEQGRMVGIIRAGRTAEVKRELITGLANAWSEVTGEPVEGFALFLQEVPGHQVMEEGVILPEAGED</sequence>
<reference evidence="2 3" key="1">
    <citation type="submission" date="2020-04" db="EMBL/GenBank/DDBJ databases">
        <authorList>
            <person name="Klaysubun C."/>
            <person name="Duangmal K."/>
            <person name="Lipun K."/>
        </authorList>
    </citation>
    <scope>NUCLEOTIDE SEQUENCE [LARGE SCALE GENOMIC DNA]</scope>
    <source>
        <strain evidence="2 3">DSM 45300</strain>
    </source>
</reference>